<keyword evidence="5 8" id="KW-0812">Transmembrane</keyword>
<feature type="domain" description="ABC transmembrane type-1" evidence="9">
    <location>
        <begin position="118"/>
        <end position="325"/>
    </location>
</feature>
<feature type="transmembrane region" description="Helical" evidence="8">
    <location>
        <begin position="6"/>
        <end position="27"/>
    </location>
</feature>
<dbReference type="RefSeq" id="WP_112125627.1">
    <property type="nucleotide sequence ID" value="NZ_QMBQ01000001.1"/>
</dbReference>
<evidence type="ECO:0000256" key="4">
    <source>
        <dbReference type="ARBA" id="ARBA00022475"/>
    </source>
</evidence>
<comment type="caution">
    <text evidence="10">The sequence shown here is derived from an EMBL/GenBank/DDBJ whole genome shotgun (WGS) entry which is preliminary data.</text>
</comment>
<evidence type="ECO:0000313" key="10">
    <source>
        <dbReference type="EMBL" id="RAZ80062.1"/>
    </source>
</evidence>
<feature type="transmembrane region" description="Helical" evidence="8">
    <location>
        <begin position="155"/>
        <end position="178"/>
    </location>
</feature>
<accession>A0A330H871</accession>
<feature type="transmembrane region" description="Helical" evidence="8">
    <location>
        <begin position="260"/>
        <end position="282"/>
    </location>
</feature>
<dbReference type="Proteomes" id="UP000251956">
    <property type="component" value="Unassembled WGS sequence"/>
</dbReference>
<dbReference type="EMBL" id="QMBQ01000001">
    <property type="protein sequence ID" value="RAZ80062.1"/>
    <property type="molecule type" value="Genomic_DNA"/>
</dbReference>
<evidence type="ECO:0000256" key="7">
    <source>
        <dbReference type="ARBA" id="ARBA00023136"/>
    </source>
</evidence>
<keyword evidence="11" id="KW-1185">Reference proteome</keyword>
<feature type="transmembrane region" description="Helical" evidence="8">
    <location>
        <begin position="207"/>
        <end position="227"/>
    </location>
</feature>
<protein>
    <submittedName>
        <fullName evidence="10">ABC transporter permease</fullName>
    </submittedName>
</protein>
<evidence type="ECO:0000256" key="3">
    <source>
        <dbReference type="ARBA" id="ARBA00022448"/>
    </source>
</evidence>
<evidence type="ECO:0000259" key="9">
    <source>
        <dbReference type="PROSITE" id="PS50928"/>
    </source>
</evidence>
<reference evidence="10 11" key="2">
    <citation type="submission" date="2018-07" db="EMBL/GenBank/DDBJ databases">
        <title>Diversity of Mesorhizobium strains in Brazil.</title>
        <authorList>
            <person name="Helene L.C.F."/>
            <person name="Dall'Agnol R."/>
            <person name="Delamuta J.R.M."/>
            <person name="Hungria M."/>
        </authorList>
    </citation>
    <scope>NUCLEOTIDE SEQUENCE [LARGE SCALE GENOMIC DNA]</scope>
    <source>
        <strain evidence="10 11">CNPSo 3140</strain>
    </source>
</reference>
<comment type="similarity">
    <text evidence="2">Belongs to the binding-protein-dependent transport system permease family. CysTW subfamily.</text>
</comment>
<evidence type="ECO:0000256" key="5">
    <source>
        <dbReference type="ARBA" id="ARBA00022692"/>
    </source>
</evidence>
<dbReference type="Gene3D" id="1.10.3720.10">
    <property type="entry name" value="MetI-like"/>
    <property type="match status" value="1"/>
</dbReference>
<keyword evidence="7 8" id="KW-0472">Membrane</keyword>
<dbReference type="GO" id="GO:0005886">
    <property type="term" value="C:plasma membrane"/>
    <property type="evidence" value="ECO:0007669"/>
    <property type="project" value="UniProtKB-SubCell"/>
</dbReference>
<keyword evidence="4" id="KW-1003">Cell membrane</keyword>
<gene>
    <name evidence="10" type="ORF">DPM35_01835</name>
</gene>
<dbReference type="GO" id="GO:0055085">
    <property type="term" value="P:transmembrane transport"/>
    <property type="evidence" value="ECO:0007669"/>
    <property type="project" value="InterPro"/>
</dbReference>
<dbReference type="OrthoDB" id="9807047at2"/>
<evidence type="ECO:0000256" key="8">
    <source>
        <dbReference type="RuleBase" id="RU363032"/>
    </source>
</evidence>
<feature type="transmembrane region" description="Helical" evidence="8">
    <location>
        <begin position="302"/>
        <end position="329"/>
    </location>
</feature>
<proteinExistence type="inferred from homology"/>
<dbReference type="InterPro" id="IPR035906">
    <property type="entry name" value="MetI-like_sf"/>
</dbReference>
<evidence type="ECO:0000256" key="1">
    <source>
        <dbReference type="ARBA" id="ARBA00004651"/>
    </source>
</evidence>
<evidence type="ECO:0000256" key="2">
    <source>
        <dbReference type="ARBA" id="ARBA00007069"/>
    </source>
</evidence>
<organism evidence="10 11">
    <name type="scientific">Mesorhizobium atlanticum</name>
    <dbReference type="NCBI Taxonomy" id="2233532"/>
    <lineage>
        <taxon>Bacteria</taxon>
        <taxon>Pseudomonadati</taxon>
        <taxon>Pseudomonadota</taxon>
        <taxon>Alphaproteobacteria</taxon>
        <taxon>Hyphomicrobiales</taxon>
        <taxon>Phyllobacteriaceae</taxon>
        <taxon>Mesorhizobium</taxon>
    </lineage>
</organism>
<reference evidence="11" key="1">
    <citation type="submission" date="2018-06" db="EMBL/GenBank/DDBJ databases">
        <authorList>
            <person name="Helene L.C."/>
            <person name="Dall'Agnol R."/>
            <person name="Delamuta J.R."/>
            <person name="Hungria M."/>
        </authorList>
    </citation>
    <scope>NUCLEOTIDE SEQUENCE [LARGE SCALE GENOMIC DNA]</scope>
    <source>
        <strain evidence="11">CNPSo 3140</strain>
    </source>
</reference>
<dbReference type="AlphaFoldDB" id="A0A330H871"/>
<dbReference type="Pfam" id="PF00528">
    <property type="entry name" value="BPD_transp_1"/>
    <property type="match status" value="1"/>
</dbReference>
<comment type="subcellular location">
    <subcellularLocation>
        <location evidence="1 8">Cell membrane</location>
        <topology evidence="1 8">Multi-pass membrane protein</topology>
    </subcellularLocation>
</comment>
<dbReference type="PROSITE" id="PS50928">
    <property type="entry name" value="ABC_TM1"/>
    <property type="match status" value="1"/>
</dbReference>
<dbReference type="PANTHER" id="PTHR42929:SF1">
    <property type="entry name" value="INNER MEMBRANE ABC TRANSPORTER PERMEASE PROTEIN YDCU-RELATED"/>
    <property type="match status" value="1"/>
</dbReference>
<name>A0A330H871_9HYPH</name>
<feature type="transmembrane region" description="Helical" evidence="8">
    <location>
        <begin position="115"/>
        <end position="143"/>
    </location>
</feature>
<dbReference type="CDD" id="cd06261">
    <property type="entry name" value="TM_PBP2"/>
    <property type="match status" value="1"/>
</dbReference>
<keyword evidence="6 8" id="KW-1133">Transmembrane helix</keyword>
<dbReference type="PANTHER" id="PTHR42929">
    <property type="entry name" value="INNER MEMBRANE ABC TRANSPORTER PERMEASE PROTEIN YDCU-RELATED-RELATED"/>
    <property type="match status" value="1"/>
</dbReference>
<evidence type="ECO:0000313" key="11">
    <source>
        <dbReference type="Proteomes" id="UP000251956"/>
    </source>
</evidence>
<evidence type="ECO:0000256" key="6">
    <source>
        <dbReference type="ARBA" id="ARBA00022989"/>
    </source>
</evidence>
<keyword evidence="3 8" id="KW-0813">Transport</keyword>
<dbReference type="SUPFAM" id="SSF161098">
    <property type="entry name" value="MetI-like"/>
    <property type="match status" value="1"/>
</dbReference>
<dbReference type="InterPro" id="IPR000515">
    <property type="entry name" value="MetI-like"/>
</dbReference>
<feature type="transmembrane region" description="Helical" evidence="8">
    <location>
        <begin position="47"/>
        <end position="69"/>
    </location>
</feature>
<sequence>MRSSLALSLCLLLPFLVTAILLAGGLFRRQPNASPGPGFFRRNGPAVSIYLVIAVSAWVFLTIVFPQIAMIDLSFHPNLPPKKIGGPEDVFTLENYRYFVFGPVSSTGSLNTLHLGAYAATITASVAVTALNFILCYPIAFYMAQSALPRALRRLIILLILPYWINEVLRVFAVRLLLSDAGIVNRMLLATGLVGTPVDFIGNNVGLYWGLSYTCILTMVFTLYNALESLDKSQIEAARDLGAPWWHVHMFIVMPYAKPGIASGCALTFMSCVGSIAAPLVLGGPRTLWFTPVIYDRFYQALNWPLGAAYAVILLVSCTVFVLLSLRILGLKLGQIAR</sequence>